<protein>
    <submittedName>
        <fullName evidence="1">Uncharacterized protein</fullName>
    </submittedName>
</protein>
<name>A0A8S5MEL1_9CAUD</name>
<evidence type="ECO:0000313" key="1">
    <source>
        <dbReference type="EMBL" id="DAD80769.1"/>
    </source>
</evidence>
<reference evidence="1" key="1">
    <citation type="journal article" date="2021" name="Proc. Natl. Acad. Sci. U.S.A.">
        <title>A Catalog of Tens of Thousands of Viruses from Human Metagenomes Reveals Hidden Associations with Chronic Diseases.</title>
        <authorList>
            <person name="Tisza M.J."/>
            <person name="Buck C.B."/>
        </authorList>
    </citation>
    <scope>NUCLEOTIDE SEQUENCE</scope>
    <source>
        <strain evidence="1">Ctet217</strain>
    </source>
</reference>
<dbReference type="EMBL" id="BK014887">
    <property type="protein sequence ID" value="DAD80769.1"/>
    <property type="molecule type" value="Genomic_DNA"/>
</dbReference>
<accession>A0A8S5MEL1</accession>
<organism evidence="1">
    <name type="scientific">Siphoviridae sp. ctet217</name>
    <dbReference type="NCBI Taxonomy" id="2826409"/>
    <lineage>
        <taxon>Viruses</taxon>
        <taxon>Duplodnaviria</taxon>
        <taxon>Heunggongvirae</taxon>
        <taxon>Uroviricota</taxon>
        <taxon>Caudoviricetes</taxon>
    </lineage>
</organism>
<sequence>MTFYEEDGIKYAESWLQINFLSWCFCFWKIKKAIS</sequence>
<proteinExistence type="predicted"/>